<sequence>LIDLDKVNTSIGAVIFDVQCCINELLILENIQKNRWYVGIIIVKESKHFTRQFMSQIIQYCHTLVINSSKFRFYSFVYLNNVIVINGNVQYLKQYHQNHLIKYLQLPLVQSCQQCLNQQINIFEFLNSQKTYPDLYAQLINDFQLGLQQEKQSVRPYENSFLSALQQKMYCQDSSIQVQFKDTCSNCNVSLELGFKQISSLDLDDPLFQYFSSIAEIINPEIVLQNRFFDSLNYYKKIFQQENQNHNMFKQVAIIAKKNKLQNFKTFIQYDHYNFDLELAKLSMLYVDLEYYTILSLIQQIGREMKYEYTPKLSNIQQFNVMNLVLLSSDNYAQSYTEFRRKYLLNVDYNEFFQICFNSDQKDQLRVELEKQNDYDTYFTLFEQIDETRNIFQKINQRKNQRDMISNFQYEQMLDC</sequence>
<dbReference type="EMBL" id="GDID01007194">
    <property type="protein sequence ID" value="JAP89412.1"/>
    <property type="molecule type" value="Transcribed_RNA"/>
</dbReference>
<organism evidence="1">
    <name type="scientific">Trepomonas sp. PC1</name>
    <dbReference type="NCBI Taxonomy" id="1076344"/>
    <lineage>
        <taxon>Eukaryota</taxon>
        <taxon>Metamonada</taxon>
        <taxon>Diplomonadida</taxon>
        <taxon>Hexamitidae</taxon>
        <taxon>Hexamitinae</taxon>
        <taxon>Trepomonas</taxon>
    </lineage>
</organism>
<protein>
    <submittedName>
        <fullName evidence="1">Uncharacterized protein</fullName>
    </submittedName>
</protein>
<accession>A0A146JXM9</accession>
<evidence type="ECO:0000313" key="1">
    <source>
        <dbReference type="EMBL" id="JAP89412.1"/>
    </source>
</evidence>
<feature type="non-terminal residue" evidence="1">
    <location>
        <position position="416"/>
    </location>
</feature>
<dbReference type="AlphaFoldDB" id="A0A146JXM9"/>
<name>A0A146JXM9_9EUKA</name>
<proteinExistence type="predicted"/>
<feature type="non-terminal residue" evidence="1">
    <location>
        <position position="1"/>
    </location>
</feature>
<reference evidence="1" key="1">
    <citation type="submission" date="2015-07" db="EMBL/GenBank/DDBJ databases">
        <title>Adaptation to a free-living lifestyle via gene acquisitions in the diplomonad Trepomonas sp. PC1.</title>
        <authorList>
            <person name="Xu F."/>
            <person name="Jerlstrom-Hultqvist J."/>
            <person name="Kolisko M."/>
            <person name="Simpson A.G.B."/>
            <person name="Roger A.J."/>
            <person name="Svard S.G."/>
            <person name="Andersson J.O."/>
        </authorList>
    </citation>
    <scope>NUCLEOTIDE SEQUENCE</scope>
    <source>
        <strain evidence="1">PC1</strain>
    </source>
</reference>
<gene>
    <name evidence="1" type="ORF">TPC1_31093</name>
</gene>